<protein>
    <submittedName>
        <fullName evidence="1">Uncharacterized protein</fullName>
    </submittedName>
</protein>
<proteinExistence type="predicted"/>
<keyword evidence="2" id="KW-1185">Reference proteome</keyword>
<name>A0ACB7JBL9_PLECO</name>
<evidence type="ECO:0000313" key="2">
    <source>
        <dbReference type="Proteomes" id="UP000824881"/>
    </source>
</evidence>
<comment type="caution">
    <text evidence="1">The sequence shown here is derived from an EMBL/GenBank/DDBJ whole genome shotgun (WGS) entry which is preliminary data.</text>
</comment>
<organism evidence="1 2">
    <name type="scientific">Pleurotus cornucopiae</name>
    <name type="common">Cornucopia mushroom</name>
    <dbReference type="NCBI Taxonomy" id="5321"/>
    <lineage>
        <taxon>Eukaryota</taxon>
        <taxon>Fungi</taxon>
        <taxon>Dikarya</taxon>
        <taxon>Basidiomycota</taxon>
        <taxon>Agaricomycotina</taxon>
        <taxon>Agaricomycetes</taxon>
        <taxon>Agaricomycetidae</taxon>
        <taxon>Agaricales</taxon>
        <taxon>Pleurotineae</taxon>
        <taxon>Pleurotaceae</taxon>
        <taxon>Pleurotus</taxon>
    </lineage>
</organism>
<evidence type="ECO:0000313" key="1">
    <source>
        <dbReference type="EMBL" id="KAG9227416.1"/>
    </source>
</evidence>
<sequence length="130" mass="15292">MIGPFEVIERINPLVYRLRLPANYPMHPVINLSHLKRYTPSEHRFGERGQLPATRDLLPATEEWEVEAILGHKISSRKTGRKRLYLVRWKGLDATKDSWLSEHELRNAPELRREYLRSIEAPKGRAKRNT</sequence>
<accession>A0ACB7JBL9</accession>
<dbReference type="EMBL" id="WQMT02000001">
    <property type="protein sequence ID" value="KAG9227416.1"/>
    <property type="molecule type" value="Genomic_DNA"/>
</dbReference>
<gene>
    <name evidence="1" type="ORF">CCMSSC00406_0004045</name>
</gene>
<dbReference type="Proteomes" id="UP000824881">
    <property type="component" value="Unassembled WGS sequence"/>
</dbReference>
<reference evidence="1 2" key="1">
    <citation type="journal article" date="2021" name="Appl. Environ. Microbiol.">
        <title>Genetic linkage and physical mapping for an oyster mushroom Pleurotus cornucopiae and QTL analysis for the trait cap color.</title>
        <authorList>
            <person name="Zhang Y."/>
            <person name="Gao W."/>
            <person name="Sonnenberg A."/>
            <person name="Chen Q."/>
            <person name="Zhang J."/>
            <person name="Huang C."/>
        </authorList>
    </citation>
    <scope>NUCLEOTIDE SEQUENCE [LARGE SCALE GENOMIC DNA]</scope>
    <source>
        <strain evidence="1">CCMSSC00406</strain>
    </source>
</reference>